<dbReference type="SUPFAM" id="SSF52922">
    <property type="entry name" value="TK C-terminal domain-like"/>
    <property type="match status" value="1"/>
</dbReference>
<comment type="caution">
    <text evidence="2">The sequence shown here is derived from an EMBL/GenBank/DDBJ whole genome shotgun (WGS) entry which is preliminary data.</text>
</comment>
<dbReference type="RefSeq" id="WP_094783945.1">
    <property type="nucleotide sequence ID" value="NZ_BEDT01000001.1"/>
</dbReference>
<evidence type="ECO:0000313" key="3">
    <source>
        <dbReference type="Proteomes" id="UP000218689"/>
    </source>
</evidence>
<sequence>MRTTVIEKLIDLENRNGNIVLLTGDVGSSTLSYKFGEKFPEKYFNIGISEANIVSIAAGVNYVGFIPVVCLFSKHLVLRALEQINDSLLLNKRKAILIGEYAGFSSSFEGASHQLLNDISIMSSFPDIELYCPYDKNSIKESIEEAALSERTSYIRINKNDLISNVMDRSLLGENSRIIISTGYIGALISKDYEMDNDINSKVDLILVNKVKPLDYAQYESIIFKYDHIYIIEENSKIGGLASQLKSLFYNSESNNLKITSFGVGECFGDTGTYEFLLKKNQLSSTEIFNEIRKSF</sequence>
<dbReference type="PANTHER" id="PTHR43825:SF1">
    <property type="entry name" value="TRANSKETOLASE-LIKE PYRIMIDINE-BINDING DOMAIN-CONTAINING PROTEIN"/>
    <property type="match status" value="1"/>
</dbReference>
<proteinExistence type="predicted"/>
<dbReference type="SMART" id="SM00861">
    <property type="entry name" value="Transket_pyr"/>
    <property type="match status" value="1"/>
</dbReference>
<dbReference type="InterPro" id="IPR051157">
    <property type="entry name" value="PDH/Transketolase"/>
</dbReference>
<gene>
    <name evidence="2" type="ORF">RsY01_464</name>
</gene>
<dbReference type="InterPro" id="IPR005475">
    <property type="entry name" value="Transketolase-like_Pyr-bd"/>
</dbReference>
<dbReference type="EMBL" id="BEDT01000001">
    <property type="protein sequence ID" value="GAX46884.1"/>
    <property type="molecule type" value="Genomic_DNA"/>
</dbReference>
<accession>A0A224X9M7</accession>
<dbReference type="InterPro" id="IPR009014">
    <property type="entry name" value="Transketo_C/PFOR_II"/>
</dbReference>
<organism evidence="2 3">
    <name type="scientific">Pseudolactococcus reticulitermitis</name>
    <dbReference type="NCBI Taxonomy" id="2025039"/>
    <lineage>
        <taxon>Bacteria</taxon>
        <taxon>Bacillati</taxon>
        <taxon>Bacillota</taxon>
        <taxon>Bacilli</taxon>
        <taxon>Lactobacillales</taxon>
        <taxon>Streptococcaceae</taxon>
        <taxon>Pseudolactococcus</taxon>
    </lineage>
</organism>
<feature type="domain" description="Transketolase-like pyrimidine-binding" evidence="1">
    <location>
        <begin position="1"/>
        <end position="165"/>
    </location>
</feature>
<dbReference type="CDD" id="cd07033">
    <property type="entry name" value="TPP_PYR_DXS_TK_like"/>
    <property type="match status" value="1"/>
</dbReference>
<evidence type="ECO:0000313" key="2">
    <source>
        <dbReference type="EMBL" id="GAX46884.1"/>
    </source>
</evidence>
<dbReference type="InterPro" id="IPR029061">
    <property type="entry name" value="THDP-binding"/>
</dbReference>
<dbReference type="Pfam" id="PF02779">
    <property type="entry name" value="Transket_pyr"/>
    <property type="match status" value="1"/>
</dbReference>
<protein>
    <recommendedName>
        <fullName evidence="1">Transketolase-like pyrimidine-binding domain-containing protein</fullName>
    </recommendedName>
</protein>
<dbReference type="SUPFAM" id="SSF52518">
    <property type="entry name" value="Thiamin diphosphate-binding fold (THDP-binding)"/>
    <property type="match status" value="1"/>
</dbReference>
<reference evidence="3" key="1">
    <citation type="submission" date="2017-08" db="EMBL/GenBank/DDBJ databases">
        <title>Draft genome sequence of Lactococcus sp. strain Rs-Y01, isolated from the gut of the lower termite Reticulitermes speratus.</title>
        <authorList>
            <person name="Ohkuma M."/>
            <person name="Yuki M."/>
        </authorList>
    </citation>
    <scope>NUCLEOTIDE SEQUENCE [LARGE SCALE GENOMIC DNA]</scope>
    <source>
        <strain evidence="3">Rs-Y01</strain>
    </source>
</reference>
<dbReference type="PANTHER" id="PTHR43825">
    <property type="entry name" value="PYRUVATE DEHYDROGENASE E1 COMPONENT"/>
    <property type="match status" value="1"/>
</dbReference>
<dbReference type="Gene3D" id="3.40.50.920">
    <property type="match status" value="1"/>
</dbReference>
<evidence type="ECO:0000259" key="1">
    <source>
        <dbReference type="SMART" id="SM00861"/>
    </source>
</evidence>
<keyword evidence="3" id="KW-1185">Reference proteome</keyword>
<name>A0A224X9M7_9LACT</name>
<dbReference type="OrthoDB" id="9803371at2"/>
<dbReference type="AlphaFoldDB" id="A0A224X9M7"/>
<dbReference type="Proteomes" id="UP000218689">
    <property type="component" value="Unassembled WGS sequence"/>
</dbReference>
<dbReference type="Gene3D" id="3.40.50.970">
    <property type="match status" value="1"/>
</dbReference>